<dbReference type="AlphaFoldDB" id="A0A809YD44"/>
<proteinExistence type="predicted"/>
<evidence type="ECO:0000313" key="2">
    <source>
        <dbReference type="EMBL" id="BCE79492.1"/>
    </source>
</evidence>
<evidence type="ECO:0000313" key="1">
    <source>
        <dbReference type="EMBL" id="BCE35888.1"/>
    </source>
</evidence>
<organism evidence="1">
    <name type="scientific">Bradyrhizobium diazoefficiens</name>
    <dbReference type="NCBI Taxonomy" id="1355477"/>
    <lineage>
        <taxon>Bacteria</taxon>
        <taxon>Pseudomonadati</taxon>
        <taxon>Pseudomonadota</taxon>
        <taxon>Alphaproteobacteria</taxon>
        <taxon>Hyphomicrobiales</taxon>
        <taxon>Nitrobacteraceae</taxon>
        <taxon>Bradyrhizobium</taxon>
    </lineage>
</organism>
<reference evidence="2" key="2">
    <citation type="submission" date="2020-05" db="EMBL/GenBank/DDBJ databases">
        <title>Complete genome sequence of Bradyrhizobium diazoefficiens XF9 isolated from soybean nodule.</title>
        <authorList>
            <person name="Noda R."/>
            <person name="Kakizaki K."/>
            <person name="Minamisawa K."/>
        </authorList>
    </citation>
    <scope>NUCLEOTIDE SEQUENCE</scope>
    <source>
        <strain evidence="2">XF9</strain>
    </source>
</reference>
<gene>
    <name evidence="1" type="ORF">XF3B_09190</name>
    <name evidence="2" type="ORF">XF9B_09130</name>
</gene>
<name>A0A809YD44_9BRAD</name>
<protein>
    <submittedName>
        <fullName evidence="1">Uncharacterized protein</fullName>
    </submittedName>
</protein>
<accession>A0A809YD44</accession>
<dbReference type="EMBL" id="AP023098">
    <property type="protein sequence ID" value="BCE79492.1"/>
    <property type="molecule type" value="Genomic_DNA"/>
</dbReference>
<sequence>MPRQSNGSYLPPANTAAVSGTTISSTAFNTLETDIGTEITNSLDRQGRSAMQANLPMGSNKITGMADPTVSTDAATKNYVDTTTAAFFSTGDMKPTLKNVADAGWILFDDGTFGSATSGSSSRANQDTQALFTLFFSNMSDSAAPILTSGGGATTRAAQVSAANAWAANCRMSLPKTLGRALGVAGSGAGLTGRSLGASVGEESHTLIAGEIPVITSAVSVSGALTGTTSSNVDLGVGNVSLQTGGNPLMTVSTTGAASVTVSGTLNGAATSNNAGGQAHNNMQPTVFVNWMVKI</sequence>
<reference evidence="1" key="1">
    <citation type="submission" date="2020-05" db="EMBL/GenBank/DDBJ databases">
        <title>Complete genome sequence of Bradyrhizobium diazoefficiens XF3 isolated from soybean nodule.</title>
        <authorList>
            <person name="Noda R."/>
            <person name="Kakizaki K."/>
            <person name="Minamisawa K."/>
        </authorList>
    </citation>
    <scope>NUCLEOTIDE SEQUENCE</scope>
    <source>
        <strain evidence="1">XF3</strain>
    </source>
</reference>
<dbReference type="EMBL" id="AP023093">
    <property type="protein sequence ID" value="BCE35888.1"/>
    <property type="molecule type" value="Genomic_DNA"/>
</dbReference>
<dbReference type="SUPFAM" id="SSF88874">
    <property type="entry name" value="Receptor-binding domain of short tail fibre protein gp12"/>
    <property type="match status" value="1"/>
</dbReference>